<name>A0A7H9SLB1_BRAPC</name>
<evidence type="ECO:0000259" key="12">
    <source>
        <dbReference type="PROSITE" id="PS50929"/>
    </source>
</evidence>
<feature type="transmembrane region" description="Helical" evidence="10">
    <location>
        <begin position="987"/>
        <end position="1010"/>
    </location>
</feature>
<dbReference type="CDD" id="cd18579">
    <property type="entry name" value="ABC_6TM_ABCC_D1"/>
    <property type="match status" value="1"/>
</dbReference>
<evidence type="ECO:0000256" key="1">
    <source>
        <dbReference type="ARBA" id="ARBA00004141"/>
    </source>
</evidence>
<keyword evidence="8 10" id="KW-1133">Transmembrane helix</keyword>
<dbReference type="SMART" id="SM00382">
    <property type="entry name" value="AAA"/>
    <property type="match status" value="2"/>
</dbReference>
<dbReference type="FunFam" id="1.20.1560.10:FF:000014">
    <property type="entry name" value="Multidrug resistance-associated protein member 4"/>
    <property type="match status" value="1"/>
</dbReference>
<dbReference type="FunFam" id="3.40.50.300:FF:000163">
    <property type="entry name" value="Multidrug resistance-associated protein member 4"/>
    <property type="match status" value="1"/>
</dbReference>
<dbReference type="InterPro" id="IPR036640">
    <property type="entry name" value="ABC1_TM_sf"/>
</dbReference>
<evidence type="ECO:0000256" key="7">
    <source>
        <dbReference type="ARBA" id="ARBA00022840"/>
    </source>
</evidence>
<dbReference type="InterPro" id="IPR017871">
    <property type="entry name" value="ABC_transporter-like_CS"/>
</dbReference>
<feature type="transmembrane region" description="Helical" evidence="10">
    <location>
        <begin position="303"/>
        <end position="324"/>
    </location>
</feature>
<dbReference type="InterPro" id="IPR003593">
    <property type="entry name" value="AAA+_ATPase"/>
</dbReference>
<evidence type="ECO:0000256" key="3">
    <source>
        <dbReference type="ARBA" id="ARBA00022448"/>
    </source>
</evidence>
<protein>
    <submittedName>
        <fullName evidence="13">ATP-binding cassette transporter subfamily C member 4 X1</fullName>
    </submittedName>
</protein>
<feature type="domain" description="ABC transmembrane type-1" evidence="12">
    <location>
        <begin position="89"/>
        <end position="325"/>
    </location>
</feature>
<dbReference type="PANTHER" id="PTHR24223:SF456">
    <property type="entry name" value="MULTIDRUG RESISTANCE-ASSOCIATED PROTEIN LETHAL(2)03659"/>
    <property type="match status" value="1"/>
</dbReference>
<feature type="transmembrane region" description="Helical" evidence="10">
    <location>
        <begin position="688"/>
        <end position="712"/>
    </location>
</feature>
<dbReference type="GO" id="GO:0140359">
    <property type="term" value="F:ABC-type transporter activity"/>
    <property type="evidence" value="ECO:0007669"/>
    <property type="project" value="InterPro"/>
</dbReference>
<dbReference type="Gene3D" id="1.20.1560.10">
    <property type="entry name" value="ABC transporter type 1, transmembrane domain"/>
    <property type="match status" value="2"/>
</dbReference>
<dbReference type="PROSITE" id="PS50893">
    <property type="entry name" value="ABC_TRANSPORTER_2"/>
    <property type="match status" value="2"/>
</dbReference>
<dbReference type="InterPro" id="IPR050173">
    <property type="entry name" value="ABC_transporter_C-like"/>
</dbReference>
<feature type="transmembrane region" description="Helical" evidence="10">
    <location>
        <begin position="122"/>
        <end position="142"/>
    </location>
</feature>
<dbReference type="Pfam" id="PF00005">
    <property type="entry name" value="ABC_tran"/>
    <property type="match status" value="2"/>
</dbReference>
<keyword evidence="5" id="KW-0677">Repeat</keyword>
<dbReference type="GO" id="GO:0005524">
    <property type="term" value="F:ATP binding"/>
    <property type="evidence" value="ECO:0007669"/>
    <property type="project" value="UniProtKB-KW"/>
</dbReference>
<feature type="transmembrane region" description="Helical" evidence="10">
    <location>
        <begin position="869"/>
        <end position="887"/>
    </location>
</feature>
<dbReference type="PROSITE" id="PS00211">
    <property type="entry name" value="ABC_TRANSPORTER_1"/>
    <property type="match status" value="2"/>
</dbReference>
<feature type="domain" description="ABC transmembrane type-1" evidence="12">
    <location>
        <begin position="692"/>
        <end position="1012"/>
    </location>
</feature>
<feature type="transmembrane region" description="Helical" evidence="10">
    <location>
        <begin position="841"/>
        <end position="863"/>
    </location>
</feature>
<dbReference type="CDD" id="cd03250">
    <property type="entry name" value="ABCC_MRP_domain1"/>
    <property type="match status" value="1"/>
</dbReference>
<keyword evidence="9 10" id="KW-0472">Membrane</keyword>
<dbReference type="InterPro" id="IPR044746">
    <property type="entry name" value="ABCC_6TM_D1"/>
</dbReference>
<feature type="transmembrane region" description="Helical" evidence="10">
    <location>
        <begin position="957"/>
        <end position="975"/>
    </location>
</feature>
<comment type="similarity">
    <text evidence="2">Belongs to the ABC transporter superfamily. ABCC family. Conjugate transporter (TC 3.A.1.208) subfamily.</text>
</comment>
<evidence type="ECO:0000256" key="9">
    <source>
        <dbReference type="ARBA" id="ARBA00023136"/>
    </source>
</evidence>
<evidence type="ECO:0000256" key="10">
    <source>
        <dbReference type="SAM" id="Phobius"/>
    </source>
</evidence>
<evidence type="ECO:0000256" key="8">
    <source>
        <dbReference type="ARBA" id="ARBA00022989"/>
    </source>
</evidence>
<feature type="transmembrane region" description="Helical" evidence="10">
    <location>
        <begin position="772"/>
        <end position="796"/>
    </location>
</feature>
<feature type="transmembrane region" description="Helical" evidence="10">
    <location>
        <begin position="330"/>
        <end position="353"/>
    </location>
</feature>
<dbReference type="InterPro" id="IPR011527">
    <property type="entry name" value="ABC1_TM_dom"/>
</dbReference>
<dbReference type="CDD" id="cd03244">
    <property type="entry name" value="ABCC_MRP_domain2"/>
    <property type="match status" value="1"/>
</dbReference>
<sequence>MNEQEFVYNKCPLLDCSLFKKLTFKWIDALLVLGRKKQLQLSDLYSPVHEDEASILTQELEKEWINEQKKSSNPSLARTLIRWYKRKAILNACLVLIQETINIFQPLFISIILQYFSGSIELSIALIFASLSSICVLIDSMLHHPYFLNSYRYGMRLRIACSGLIYRKILRLSLKTLDSKSAGDIINLLSTDATRIEFGMYFLPYLVTGPIQLVIVITILYLKVGATFLSGLLLLSLIVPAKWLILKQYNKFRSRNCKKSDERVTVLTEILNSIKIIKMYSWEIPFSKKVTDLRNQELRYQTLLNLVQSLTATIDTIMATLMSFLNISFFIAFAGIPLVPSFIVFSIGFYMRLCNSVGFNFSRAVVSVVNFRVSAKRVGDFLLMKELDMRPVPVPNDPDLAIEIDNLNFSWKQDEFSLKNINVQVNKGDFVSIVGPVGSGKSSLLLGIVGELENYSGKIFKDGKIFYLTQQPWVFTASIRQNITFGLPYIKEKFDKIVEVCSLKKDLELLTYGEQTLVGEKGINLSGGQRARICLARALYSDADIYLFDDTLSAVDGTVANNIIKKCINDYLKEKTRILISHQVHLLESSKKIFILKNGKIEAEGTYNQLLDSHLKELSCTDKTISSGEFDSLVEDTVDEVEFENKKKLSEDLKLKQELIKKEREEVQQKGAVGWNSYASYFTAGTGYFGLIGVIFLFLAAQAMTISADYWLSIWSNLEEEFENKQKQIKSCLQNLETQNVNCTQILFDIDSNTDPSSINLIYDDRERSYKIYLTLVCTAFIVVAVRSVAFFMFCVKNSKKTYQKLFSSVRDTSIRFYDLNPIGRILNRFSKDTNNMDEMLTLYLYDFCQVAMVILGGLVVPISVNPWLILPLVPLGFVFFLIKNYFISTARELKRLDNIGRSPLFVYANTTIEGISTIRVANKEKILAQEFNVLTDYHTRACFAFFVVNRWFGLRLDFLCSLYTIITLFGSLLLKDYLGLKPGQVGLLMVYLFQLFHLFQWSIALWTNVENLMTSIERIVEYTNIPSEPLREGKIEPPINWPTSGEIEFDKVSLNYDKNLPSVLKEISLNIRPGEKVGIVGRTGAGKSSFFQAIFRMYEPFGKIFIDGVDITQLSLNNLRTKLTIIPQEPVLFSGTLRLNLDPFGKYSDQEIWYAVESVSLKNSVQSMNSGLDSLITTGGTNLSVGQKQLICLARAILKKTKILIIDEATANVDYNTDAIIQKTIREQFKDCTVLTIAHRLATVVDSDRILCLSEGKIVNFGIPKELLSDENSILYELTKKLSPNEKKLIFDIANGEKKVDLALDIVPIENDNEMMMETKSVKSFVYENKGVDFSDEEISLFDSSLQSLSNFSIGKSELEARF</sequence>
<feature type="transmembrane region" description="Helical" evidence="10">
    <location>
        <begin position="228"/>
        <end position="246"/>
    </location>
</feature>
<dbReference type="PANTHER" id="PTHR24223">
    <property type="entry name" value="ATP-BINDING CASSETTE SUB-FAMILY C"/>
    <property type="match status" value="1"/>
</dbReference>
<dbReference type="Pfam" id="PF00664">
    <property type="entry name" value="ABC_membrane"/>
    <property type="match status" value="2"/>
</dbReference>
<dbReference type="InterPro" id="IPR003439">
    <property type="entry name" value="ABC_transporter-like_ATP-bd"/>
</dbReference>
<dbReference type="PROSITE" id="PS50929">
    <property type="entry name" value="ABC_TM1F"/>
    <property type="match status" value="2"/>
</dbReference>
<feature type="domain" description="ABC transporter" evidence="11">
    <location>
        <begin position="402"/>
        <end position="623"/>
    </location>
</feature>
<dbReference type="GO" id="GO:0016887">
    <property type="term" value="F:ATP hydrolysis activity"/>
    <property type="evidence" value="ECO:0007669"/>
    <property type="project" value="InterPro"/>
</dbReference>
<keyword evidence="6" id="KW-0547">Nucleotide-binding</keyword>
<feature type="transmembrane region" description="Helical" evidence="10">
    <location>
        <begin position="202"/>
        <end position="222"/>
    </location>
</feature>
<feature type="domain" description="ABC transporter" evidence="11">
    <location>
        <begin position="1048"/>
        <end position="1281"/>
    </location>
</feature>
<evidence type="ECO:0000259" key="11">
    <source>
        <dbReference type="PROSITE" id="PS50893"/>
    </source>
</evidence>
<keyword evidence="7 13" id="KW-0067">ATP-binding</keyword>
<dbReference type="EMBL" id="MT524897">
    <property type="protein sequence ID" value="QNH67952.1"/>
    <property type="molecule type" value="mRNA"/>
</dbReference>
<accession>A0A7H9SLB1</accession>
<dbReference type="FunFam" id="3.40.50.300:FF:000973">
    <property type="entry name" value="Multidrug resistance-associated protein 4"/>
    <property type="match status" value="1"/>
</dbReference>
<evidence type="ECO:0000256" key="4">
    <source>
        <dbReference type="ARBA" id="ARBA00022692"/>
    </source>
</evidence>
<dbReference type="InterPro" id="IPR027417">
    <property type="entry name" value="P-loop_NTPase"/>
</dbReference>
<comment type="subcellular location">
    <subcellularLocation>
        <location evidence="1">Membrane</location>
        <topology evidence="1">Multi-pass membrane protein</topology>
    </subcellularLocation>
</comment>
<feature type="transmembrane region" description="Helical" evidence="10">
    <location>
        <begin position="88"/>
        <end position="116"/>
    </location>
</feature>
<evidence type="ECO:0000256" key="6">
    <source>
        <dbReference type="ARBA" id="ARBA00022741"/>
    </source>
</evidence>
<evidence type="ECO:0000256" key="2">
    <source>
        <dbReference type="ARBA" id="ARBA00009726"/>
    </source>
</evidence>
<keyword evidence="3" id="KW-0813">Transport</keyword>
<reference evidence="13" key="1">
    <citation type="journal article" date="2020" name="Comp. Biochem. Physiol. Part D Genomics Proteomics">
        <title>The genome of the marine monogonont rotifer Brachionus rotundiformis and insight into species-specific detoxification components in Brachionus spp.</title>
        <authorList>
            <person name="Kang H.M."/>
            <person name="Kim M.S."/>
            <person name="Choi B.S."/>
            <person name="Kim D.H."/>
            <person name="Kim H.J."/>
            <person name="Hwang U.K."/>
            <person name="Hagiwara A."/>
            <person name="Lee J.S."/>
        </authorList>
    </citation>
    <scope>NUCLEOTIDE SEQUENCE</scope>
</reference>
<proteinExistence type="evidence at transcript level"/>
<dbReference type="Gene3D" id="3.40.50.300">
    <property type="entry name" value="P-loop containing nucleotide triphosphate hydrolases"/>
    <property type="match status" value="2"/>
</dbReference>
<evidence type="ECO:0000256" key="5">
    <source>
        <dbReference type="ARBA" id="ARBA00022737"/>
    </source>
</evidence>
<dbReference type="SUPFAM" id="SSF52540">
    <property type="entry name" value="P-loop containing nucleoside triphosphate hydrolases"/>
    <property type="match status" value="2"/>
</dbReference>
<dbReference type="SUPFAM" id="SSF90123">
    <property type="entry name" value="ABC transporter transmembrane region"/>
    <property type="match status" value="2"/>
</dbReference>
<dbReference type="GO" id="GO:0016020">
    <property type="term" value="C:membrane"/>
    <property type="evidence" value="ECO:0007669"/>
    <property type="project" value="UniProtKB-SubCell"/>
</dbReference>
<reference evidence="13" key="2">
    <citation type="submission" date="2020-05" db="EMBL/GenBank/DDBJ databases">
        <authorList>
            <person name="Kang H.-M."/>
            <person name="Kim M.-S."/>
            <person name="Lee J.-S."/>
        </authorList>
    </citation>
    <scope>NUCLEOTIDE SEQUENCE</scope>
</reference>
<organism evidence="13">
    <name type="scientific">Brachionus plicatilis</name>
    <name type="common">Marine rotifer</name>
    <name type="synonym">Brachionus muelleri</name>
    <dbReference type="NCBI Taxonomy" id="10195"/>
    <lineage>
        <taxon>Eukaryota</taxon>
        <taxon>Metazoa</taxon>
        <taxon>Spiralia</taxon>
        <taxon>Gnathifera</taxon>
        <taxon>Rotifera</taxon>
        <taxon>Eurotatoria</taxon>
        <taxon>Monogononta</taxon>
        <taxon>Pseudotrocha</taxon>
        <taxon>Ploima</taxon>
        <taxon>Brachionidae</taxon>
        <taxon>Brachionus</taxon>
    </lineage>
</organism>
<keyword evidence="4 10" id="KW-0812">Transmembrane</keyword>
<evidence type="ECO:0000313" key="13">
    <source>
        <dbReference type="EMBL" id="QNH67952.1"/>
    </source>
</evidence>